<dbReference type="NCBIfam" id="NF033544">
    <property type="entry name" value="transpos_IS1249"/>
    <property type="match status" value="1"/>
</dbReference>
<dbReference type="OrthoDB" id="9793302at2"/>
<comment type="caution">
    <text evidence="2">The sequence shown here is derived from an EMBL/GenBank/DDBJ whole genome shotgun (WGS) entry which is preliminary data.</text>
</comment>
<dbReference type="Proteomes" id="UP000309893">
    <property type="component" value="Unassembled WGS sequence"/>
</dbReference>
<evidence type="ECO:0000313" key="3">
    <source>
        <dbReference type="Proteomes" id="UP000309893"/>
    </source>
</evidence>
<feature type="domain" description="MULE transposase" evidence="1">
    <location>
        <begin position="113"/>
        <end position="179"/>
    </location>
</feature>
<reference evidence="2 3" key="1">
    <citation type="submission" date="2019-04" db="EMBL/GenBank/DDBJ databases">
        <title>Microbes associate with the intestines of laboratory mice.</title>
        <authorList>
            <person name="Navarre W."/>
            <person name="Wong E."/>
            <person name="Huang K."/>
            <person name="Tropini C."/>
            <person name="Ng K."/>
            <person name="Yu B."/>
        </authorList>
    </citation>
    <scope>NUCLEOTIDE SEQUENCE [LARGE SCALE GENOMIC DNA]</scope>
    <source>
        <strain evidence="2 3">NM46_B2-13</strain>
    </source>
</reference>
<evidence type="ECO:0000259" key="1">
    <source>
        <dbReference type="Pfam" id="PF10551"/>
    </source>
</evidence>
<proteinExistence type="predicted"/>
<dbReference type="InterPro" id="IPR048004">
    <property type="entry name" value="IS1249_transpos"/>
</dbReference>
<dbReference type="EMBL" id="SRYO01000028">
    <property type="protein sequence ID" value="TGY31904.1"/>
    <property type="molecule type" value="Genomic_DNA"/>
</dbReference>
<dbReference type="AlphaFoldDB" id="A0A4S2CW35"/>
<accession>A0A4S2CW35</accession>
<sequence length="369" mass="42226">MDLPSNQGSCVVCGSKLVKNGRHPSGTQRWRCRSCGSSSIRRRPDVTRREQLHRFLTWLMGKASQAELAGSRSARSFRRDTAWCWALEPRLPVTGEVHDVILVDGIWIETWCLLIALTTNNTVVGWQWAARESTAAWGALFETIPAPMVVVTDGGSGIRSALALHWPTTTIQRCIFHLQLNVTRELTRNPRLRAGKDLRQIALTLSNVHTVDDAITWRLTLEAWWKTYGHMLRERTLYDNGHFGYTHKPLRRAWAILHRVTENEHAFTFVRHDAPRTTSRLEGLNSQIRHLLRHHRGMPIQHQRRAVEWFLLLHEVPIDHAHRYAHAPTPQPPHEDPAVDLENPTPALYDTALDPTEGLWLRTGWAGHA</sequence>
<dbReference type="RefSeq" id="WP_135950186.1">
    <property type="nucleotide sequence ID" value="NZ_SRYO01000028.1"/>
</dbReference>
<protein>
    <submittedName>
        <fullName evidence="2">IS1249 family transposase</fullName>
    </submittedName>
</protein>
<organism evidence="2 3">
    <name type="scientific">Microbacterium laevaniformans</name>
    <dbReference type="NCBI Taxonomy" id="36807"/>
    <lineage>
        <taxon>Bacteria</taxon>
        <taxon>Bacillati</taxon>
        <taxon>Actinomycetota</taxon>
        <taxon>Actinomycetes</taxon>
        <taxon>Micrococcales</taxon>
        <taxon>Microbacteriaceae</taxon>
        <taxon>Microbacterium</taxon>
    </lineage>
</organism>
<gene>
    <name evidence="2" type="ORF">E5344_15180</name>
</gene>
<dbReference type="Pfam" id="PF10551">
    <property type="entry name" value="MULE"/>
    <property type="match status" value="1"/>
</dbReference>
<dbReference type="InterPro" id="IPR018289">
    <property type="entry name" value="MULE_transposase_dom"/>
</dbReference>
<evidence type="ECO:0000313" key="2">
    <source>
        <dbReference type="EMBL" id="TGY31904.1"/>
    </source>
</evidence>
<name>A0A4S2CW35_9MICO</name>